<dbReference type="SUPFAM" id="SSF55031">
    <property type="entry name" value="Bacterial exopeptidase dimerisation domain"/>
    <property type="match status" value="1"/>
</dbReference>
<feature type="domain" description="Peptidase M20 dimerisation" evidence="7">
    <location>
        <begin position="224"/>
        <end position="321"/>
    </location>
</feature>
<dbReference type="PIRSF" id="PIRSF037238">
    <property type="entry name" value="Carboxypeptidase_G2"/>
    <property type="match status" value="1"/>
</dbReference>
<dbReference type="InterPro" id="IPR036264">
    <property type="entry name" value="Bact_exopeptidase_dim_dom"/>
</dbReference>
<dbReference type="InterPro" id="IPR017150">
    <property type="entry name" value="Pept_M20_glutamate_carboxypep"/>
</dbReference>
<evidence type="ECO:0000256" key="2">
    <source>
        <dbReference type="ARBA" id="ARBA00022723"/>
    </source>
</evidence>
<proteinExistence type="predicted"/>
<dbReference type="PROSITE" id="PS00758">
    <property type="entry name" value="ARGE_DAPE_CPG2_1"/>
    <property type="match status" value="1"/>
</dbReference>
<dbReference type="GO" id="GO:0046872">
    <property type="term" value="F:metal ion binding"/>
    <property type="evidence" value="ECO:0007669"/>
    <property type="project" value="UniProtKB-KW"/>
</dbReference>
<organism evidence="8 9">
    <name type="scientific">Cupriavidus necator</name>
    <name type="common">Alcaligenes eutrophus</name>
    <name type="synonym">Ralstonia eutropha</name>
    <dbReference type="NCBI Taxonomy" id="106590"/>
    <lineage>
        <taxon>Bacteria</taxon>
        <taxon>Pseudomonadati</taxon>
        <taxon>Pseudomonadota</taxon>
        <taxon>Betaproteobacteria</taxon>
        <taxon>Burkholderiales</taxon>
        <taxon>Burkholderiaceae</taxon>
        <taxon>Cupriavidus</taxon>
    </lineage>
</organism>
<evidence type="ECO:0000256" key="5">
    <source>
        <dbReference type="PIRSR" id="PIRSR037238-1"/>
    </source>
</evidence>
<dbReference type="Pfam" id="PF01546">
    <property type="entry name" value="Peptidase_M20"/>
    <property type="match status" value="1"/>
</dbReference>
<dbReference type="GO" id="GO:0016787">
    <property type="term" value="F:hydrolase activity"/>
    <property type="evidence" value="ECO:0007669"/>
    <property type="project" value="UniProtKB-KW"/>
</dbReference>
<feature type="signal peptide" evidence="6">
    <location>
        <begin position="1"/>
        <end position="29"/>
    </location>
</feature>
<dbReference type="PANTHER" id="PTHR43808:SF10">
    <property type="entry name" value="BLL3749 PROTEIN"/>
    <property type="match status" value="1"/>
</dbReference>
<feature type="chain" id="PRO_5016570010" evidence="6">
    <location>
        <begin position="30"/>
        <end position="430"/>
    </location>
</feature>
<evidence type="ECO:0000259" key="7">
    <source>
        <dbReference type="Pfam" id="PF07687"/>
    </source>
</evidence>
<dbReference type="EMBL" id="QDHA01000142">
    <property type="protein sequence ID" value="RCJ03573.1"/>
    <property type="molecule type" value="Genomic_DNA"/>
</dbReference>
<keyword evidence="6" id="KW-0732">Signal</keyword>
<dbReference type="PANTHER" id="PTHR43808">
    <property type="entry name" value="ACETYLORNITHINE DEACETYLASE"/>
    <property type="match status" value="1"/>
</dbReference>
<dbReference type="Gene3D" id="3.30.70.360">
    <property type="match status" value="1"/>
</dbReference>
<gene>
    <name evidence="8" type="ORF">DDK22_36600</name>
</gene>
<dbReference type="CDD" id="cd03885">
    <property type="entry name" value="M20_CPDG2"/>
    <property type="match status" value="1"/>
</dbReference>
<reference evidence="8 9" key="1">
    <citation type="submission" date="2018-04" db="EMBL/GenBank/DDBJ databases">
        <title>Cupriavidus necator CR12 genome sequencing and assembly.</title>
        <authorList>
            <person name="Ben Fekih I."/>
            <person name="Mazhar H.S."/>
            <person name="Bello S.K."/>
            <person name="Rensing C."/>
        </authorList>
    </citation>
    <scope>NUCLEOTIDE SEQUENCE [LARGE SCALE GENOMIC DNA]</scope>
    <source>
        <strain evidence="8 9">CR12</strain>
    </source>
</reference>
<keyword evidence="2" id="KW-0479">Metal-binding</keyword>
<keyword evidence="4" id="KW-0862">Zinc</keyword>
<dbReference type="Pfam" id="PF07687">
    <property type="entry name" value="M20_dimer"/>
    <property type="match status" value="1"/>
</dbReference>
<sequence length="430" mass="45604">MFGHTSPKFTRAIAVVSAVGGLLCAPAHASDVSKEEIKKAAALNRGPYLTLLRSLVEVESGSRDLEGLAKIAGIVRSELAKLGGSVSVLPGRPVYPLSDSPAAVGDMVKAEFSGKGTRKIMFIAHMDTVYLRGMLARQPFKVDGDTAYGLAIADDKQGVALIIRAIAMMKELGIDDYGKLTVLINGDEEISSPGSRETISKLAAEQDALFSFEVGGPKGDIRLATSGVGAVQLSVEGKSSHAGARPEAGANALTELVYQLSKLEDLSVPSQGLKVNWTLAQAGTNRNVIPANASAQADVRANRVSDFDTLEEEIQARTQQRKLAQSRVDVKFEVRRPPLEATDAAREIAKQAQQIYAEIGHDMPVKDQPTGGGTDAAFAGLHARGAVIEGFGLTGTGAHSNNDERIDLKTLEPRLYLIARLVQVLGSLSR</sequence>
<dbReference type="InterPro" id="IPR050072">
    <property type="entry name" value="Peptidase_M20A"/>
</dbReference>
<dbReference type="AlphaFoldDB" id="A0A367P7T3"/>
<feature type="active site" description="Proton acceptor" evidence="5">
    <location>
        <position position="188"/>
    </location>
</feature>
<protein>
    <submittedName>
        <fullName evidence="8">M20/M25/M40 family metallo-hydrolase</fullName>
    </submittedName>
</protein>
<feature type="active site" evidence="5">
    <location>
        <position position="127"/>
    </location>
</feature>
<name>A0A367P7T3_CUPNE</name>
<evidence type="ECO:0000256" key="3">
    <source>
        <dbReference type="ARBA" id="ARBA00022801"/>
    </source>
</evidence>
<evidence type="ECO:0000256" key="6">
    <source>
        <dbReference type="SAM" id="SignalP"/>
    </source>
</evidence>
<dbReference type="RefSeq" id="WP_114136175.1">
    <property type="nucleotide sequence ID" value="NZ_CP068436.1"/>
</dbReference>
<keyword evidence="3 8" id="KW-0378">Hydrolase</keyword>
<dbReference type="SUPFAM" id="SSF53187">
    <property type="entry name" value="Zn-dependent exopeptidases"/>
    <property type="match status" value="1"/>
</dbReference>
<dbReference type="InterPro" id="IPR002933">
    <property type="entry name" value="Peptidase_M20"/>
</dbReference>
<dbReference type="InterPro" id="IPR001261">
    <property type="entry name" value="ArgE/DapE_CS"/>
</dbReference>
<dbReference type="Gene3D" id="3.40.630.10">
    <property type="entry name" value="Zn peptidases"/>
    <property type="match status" value="1"/>
</dbReference>
<dbReference type="InterPro" id="IPR011650">
    <property type="entry name" value="Peptidase_M20_dimer"/>
</dbReference>
<dbReference type="Proteomes" id="UP000253501">
    <property type="component" value="Unassembled WGS sequence"/>
</dbReference>
<evidence type="ECO:0000256" key="4">
    <source>
        <dbReference type="ARBA" id="ARBA00022833"/>
    </source>
</evidence>
<dbReference type="NCBIfam" id="NF004788">
    <property type="entry name" value="PRK06133.1"/>
    <property type="match status" value="1"/>
</dbReference>
<comment type="cofactor">
    <cofactor evidence="1">
        <name>Zn(2+)</name>
        <dbReference type="ChEBI" id="CHEBI:29105"/>
    </cofactor>
</comment>
<evidence type="ECO:0000256" key="1">
    <source>
        <dbReference type="ARBA" id="ARBA00001947"/>
    </source>
</evidence>
<evidence type="ECO:0000313" key="8">
    <source>
        <dbReference type="EMBL" id="RCJ03573.1"/>
    </source>
</evidence>
<accession>A0A367P7T3</accession>
<evidence type="ECO:0000313" key="9">
    <source>
        <dbReference type="Proteomes" id="UP000253501"/>
    </source>
</evidence>
<comment type="caution">
    <text evidence="8">The sequence shown here is derived from an EMBL/GenBank/DDBJ whole genome shotgun (WGS) entry which is preliminary data.</text>
</comment>